<dbReference type="Proteomes" id="UP000314294">
    <property type="component" value="Unassembled WGS sequence"/>
</dbReference>
<comment type="caution">
    <text evidence="1">The sequence shown here is derived from an EMBL/GenBank/DDBJ whole genome shotgun (WGS) entry which is preliminary data.</text>
</comment>
<name>A0A4Z2J7Q7_9TELE</name>
<accession>A0A4Z2J7Q7</accession>
<dbReference type="AlphaFoldDB" id="A0A4Z2J7Q7"/>
<evidence type="ECO:0000313" key="1">
    <source>
        <dbReference type="EMBL" id="TNN86226.1"/>
    </source>
</evidence>
<keyword evidence="2" id="KW-1185">Reference proteome</keyword>
<reference evidence="1 2" key="1">
    <citation type="submission" date="2019-03" db="EMBL/GenBank/DDBJ databases">
        <title>First draft genome of Liparis tanakae, snailfish: a comprehensive survey of snailfish specific genes.</title>
        <authorList>
            <person name="Kim W."/>
            <person name="Song I."/>
            <person name="Jeong J.-H."/>
            <person name="Kim D."/>
            <person name="Kim S."/>
            <person name="Ryu S."/>
            <person name="Song J.Y."/>
            <person name="Lee S.K."/>
        </authorList>
    </citation>
    <scope>NUCLEOTIDE SEQUENCE [LARGE SCALE GENOMIC DNA]</scope>
    <source>
        <tissue evidence="1">Muscle</tissue>
    </source>
</reference>
<proteinExistence type="predicted"/>
<dbReference type="EMBL" id="SRLO01000017">
    <property type="protein sequence ID" value="TNN86226.1"/>
    <property type="molecule type" value="Genomic_DNA"/>
</dbReference>
<sequence length="72" mass="8185">MDRRRVGNQNELSTVSRPMSSVWRGRLTKVLKVNMNTERSARAAVGSLFTPLHVSHDVLNSQSRIRWNPGEP</sequence>
<protein>
    <submittedName>
        <fullName evidence="1">Uncharacterized protein</fullName>
    </submittedName>
</protein>
<gene>
    <name evidence="1" type="ORF">EYF80_003643</name>
</gene>
<evidence type="ECO:0000313" key="2">
    <source>
        <dbReference type="Proteomes" id="UP000314294"/>
    </source>
</evidence>
<organism evidence="1 2">
    <name type="scientific">Liparis tanakae</name>
    <name type="common">Tanaka's snailfish</name>
    <dbReference type="NCBI Taxonomy" id="230148"/>
    <lineage>
        <taxon>Eukaryota</taxon>
        <taxon>Metazoa</taxon>
        <taxon>Chordata</taxon>
        <taxon>Craniata</taxon>
        <taxon>Vertebrata</taxon>
        <taxon>Euteleostomi</taxon>
        <taxon>Actinopterygii</taxon>
        <taxon>Neopterygii</taxon>
        <taxon>Teleostei</taxon>
        <taxon>Neoteleostei</taxon>
        <taxon>Acanthomorphata</taxon>
        <taxon>Eupercaria</taxon>
        <taxon>Perciformes</taxon>
        <taxon>Cottioidei</taxon>
        <taxon>Cottales</taxon>
        <taxon>Liparidae</taxon>
        <taxon>Liparis</taxon>
    </lineage>
</organism>